<dbReference type="InterPro" id="IPR001077">
    <property type="entry name" value="COMT_C"/>
</dbReference>
<dbReference type="InterPro" id="IPR036388">
    <property type="entry name" value="WH-like_DNA-bd_sf"/>
</dbReference>
<dbReference type="GO" id="GO:0008171">
    <property type="term" value="F:O-methyltransferase activity"/>
    <property type="evidence" value="ECO:0007669"/>
    <property type="project" value="InterPro"/>
</dbReference>
<dbReference type="InterPro" id="IPR016461">
    <property type="entry name" value="COMT-like"/>
</dbReference>
<dbReference type="AlphaFoldDB" id="A0AAV3M0K5"/>
<dbReference type="Gene3D" id="1.10.10.10">
    <property type="entry name" value="Winged helix-like DNA-binding domain superfamily/Winged helix DNA-binding domain"/>
    <property type="match status" value="1"/>
</dbReference>
<dbReference type="GO" id="GO:0046983">
    <property type="term" value="F:protein dimerization activity"/>
    <property type="evidence" value="ECO:0007669"/>
    <property type="project" value="InterPro"/>
</dbReference>
<dbReference type="InterPro" id="IPR029063">
    <property type="entry name" value="SAM-dependent_MTases_sf"/>
</dbReference>
<evidence type="ECO:0000256" key="2">
    <source>
        <dbReference type="ARBA" id="ARBA00022679"/>
    </source>
</evidence>
<dbReference type="Proteomes" id="UP000022311">
    <property type="component" value="Unassembled WGS sequence"/>
</dbReference>
<name>A0AAV3M0K5_9GAMM</name>
<protein>
    <submittedName>
        <fullName evidence="6">O-methyltransferase</fullName>
    </submittedName>
</protein>
<keyword evidence="1" id="KW-0489">Methyltransferase</keyword>
<comment type="caution">
    <text evidence="6">The sequence shown here is derived from an EMBL/GenBank/DDBJ whole genome shotgun (WGS) entry which is preliminary data.</text>
</comment>
<dbReference type="PANTHER" id="PTHR43712">
    <property type="entry name" value="PUTATIVE (AFU_ORTHOLOGUE AFUA_4G14580)-RELATED"/>
    <property type="match status" value="1"/>
</dbReference>
<dbReference type="PIRSF" id="PIRSF005739">
    <property type="entry name" value="O-mtase"/>
    <property type="match status" value="1"/>
</dbReference>
<dbReference type="Gene3D" id="3.40.50.150">
    <property type="entry name" value="Vaccinia Virus protein VP39"/>
    <property type="match status" value="1"/>
</dbReference>
<sequence length="382" mass="42856">MSNNDIIFIPIKLIYDFEGFSYSDNTSHIHSTFCPSTSGDYMSLPSSQPLSHLEPGIRLLHKSVGFIFQAALRAAIKLKLAEHLQDGPQTAKQIAQKIEANATMIHKILRLLATQNIFTAVDKHQFAMTPEAEFLLADHPHSLHKAVLMLTDKTLWEPSLHVAEMALGEPIFKRIFGESFFEYWERNANLPHNFHDGMASFSTLENPFITAKYPFPENSLIADIGGGTGGLLLGVLDANPKTEGVLFDMKAVTDKHILHKLNDDSRWKIENGSFFEKVPSADFYLLKSICRDWDDDHLIQILTTIRQSMTKTSKVLLIDIHLSHDNQPNFGKNLGLLCSHLIIGADERTQEELEILLQQAGLKTTNILKTDCDLSILEAQIG</sequence>
<proteinExistence type="predicted"/>
<evidence type="ECO:0000256" key="3">
    <source>
        <dbReference type="ARBA" id="ARBA00022691"/>
    </source>
</evidence>
<gene>
    <name evidence="6" type="ORF">HMPREF1563_3430</name>
</gene>
<feature type="domain" description="O-methyltransferase dimerisation" evidence="5">
    <location>
        <begin position="65"/>
        <end position="137"/>
    </location>
</feature>
<dbReference type="PROSITE" id="PS51683">
    <property type="entry name" value="SAM_OMT_II"/>
    <property type="match status" value="1"/>
</dbReference>
<evidence type="ECO:0000313" key="6">
    <source>
        <dbReference type="EMBL" id="EUD09300.1"/>
    </source>
</evidence>
<dbReference type="EMBL" id="JALD01000074">
    <property type="protein sequence ID" value="EUD09300.1"/>
    <property type="molecule type" value="Genomic_DNA"/>
</dbReference>
<accession>A0AAV3M0K5</accession>
<dbReference type="SUPFAM" id="SSF46785">
    <property type="entry name" value="Winged helix' DNA-binding domain"/>
    <property type="match status" value="1"/>
</dbReference>
<organism evidence="6 7">
    <name type="scientific">Providencia alcalifaciens 205/92</name>
    <dbReference type="NCBI Taxonomy" id="1256988"/>
    <lineage>
        <taxon>Bacteria</taxon>
        <taxon>Pseudomonadati</taxon>
        <taxon>Pseudomonadota</taxon>
        <taxon>Gammaproteobacteria</taxon>
        <taxon>Enterobacterales</taxon>
        <taxon>Morganellaceae</taxon>
        <taxon>Providencia</taxon>
    </lineage>
</organism>
<dbReference type="Pfam" id="PF00891">
    <property type="entry name" value="Methyltransf_2"/>
    <property type="match status" value="1"/>
</dbReference>
<keyword evidence="2" id="KW-0808">Transferase</keyword>
<evidence type="ECO:0000313" key="7">
    <source>
        <dbReference type="Proteomes" id="UP000022311"/>
    </source>
</evidence>
<evidence type="ECO:0000259" key="4">
    <source>
        <dbReference type="Pfam" id="PF00891"/>
    </source>
</evidence>
<evidence type="ECO:0000256" key="1">
    <source>
        <dbReference type="ARBA" id="ARBA00022603"/>
    </source>
</evidence>
<dbReference type="GO" id="GO:0032259">
    <property type="term" value="P:methylation"/>
    <property type="evidence" value="ECO:0007669"/>
    <property type="project" value="UniProtKB-KW"/>
</dbReference>
<feature type="domain" description="O-methyltransferase C-terminal" evidence="4">
    <location>
        <begin position="169"/>
        <end position="362"/>
    </location>
</feature>
<keyword evidence="3" id="KW-0949">S-adenosyl-L-methionine</keyword>
<reference evidence="6 7" key="1">
    <citation type="submission" date="2014-01" db="EMBL/GenBank/DDBJ databases">
        <authorList>
            <person name="Durkin A.S."/>
            <person name="McCorrison J."/>
            <person name="Torralba M."/>
            <person name="Gillis M."/>
            <person name="Haft D.H."/>
            <person name="Methe B."/>
            <person name="Sutton G."/>
            <person name="Nelson K.E."/>
        </authorList>
    </citation>
    <scope>NUCLEOTIDE SEQUENCE [LARGE SCALE GENOMIC DNA]</scope>
    <source>
        <strain evidence="6 7">205/92</strain>
    </source>
</reference>
<dbReference type="PANTHER" id="PTHR43712:SF2">
    <property type="entry name" value="O-METHYLTRANSFERASE CICE"/>
    <property type="match status" value="1"/>
</dbReference>
<evidence type="ECO:0000259" key="5">
    <source>
        <dbReference type="Pfam" id="PF08100"/>
    </source>
</evidence>
<dbReference type="InterPro" id="IPR012967">
    <property type="entry name" value="COMT_dimerisation"/>
</dbReference>
<dbReference type="Pfam" id="PF08100">
    <property type="entry name" value="Dimerisation"/>
    <property type="match status" value="1"/>
</dbReference>
<dbReference type="SUPFAM" id="SSF53335">
    <property type="entry name" value="S-adenosyl-L-methionine-dependent methyltransferases"/>
    <property type="match status" value="1"/>
</dbReference>
<dbReference type="InterPro" id="IPR036390">
    <property type="entry name" value="WH_DNA-bd_sf"/>
</dbReference>